<dbReference type="PANTHER" id="PTHR12308">
    <property type="entry name" value="ANOCTAMIN"/>
    <property type="match status" value="1"/>
</dbReference>
<keyword evidence="3 6" id="KW-0812">Transmembrane</keyword>
<reference evidence="8 9" key="1">
    <citation type="journal article" date="2019" name="PLoS Biol.">
        <title>Sex chromosomes control vertical transmission of feminizing Wolbachia symbionts in an isopod.</title>
        <authorList>
            <person name="Becking T."/>
            <person name="Chebbi M.A."/>
            <person name="Giraud I."/>
            <person name="Moumen B."/>
            <person name="Laverre T."/>
            <person name="Caubet Y."/>
            <person name="Peccoud J."/>
            <person name="Gilbert C."/>
            <person name="Cordaux R."/>
        </authorList>
    </citation>
    <scope>NUCLEOTIDE SEQUENCE [LARGE SCALE GENOMIC DNA]</scope>
    <source>
        <strain evidence="8">ANa2</strain>
        <tissue evidence="8">Whole body excluding digestive tract and cuticle</tissue>
    </source>
</reference>
<evidence type="ECO:0000256" key="6">
    <source>
        <dbReference type="RuleBase" id="RU280814"/>
    </source>
</evidence>
<comment type="caution">
    <text evidence="8">The sequence shown here is derived from an EMBL/GenBank/DDBJ whole genome shotgun (WGS) entry which is preliminary data.</text>
</comment>
<sequence>MLKVYLMQFINHYASIFYIAFVKGKFAGYPGNYNRIFGSRQEECSPPGGCLLELSVQLPIIMIGRQAMNAVIEVIFPLVWKHIRLLMIPETRRKMYSQWPRWAEDFRLIDLNRRELFAEYLEMILQYGFVTIFVSSFPLAPLFALVNNVFETRLEAKKFLTYYRRPVTYRVEEHRNLA</sequence>
<feature type="transmembrane region" description="Helical" evidence="6">
    <location>
        <begin position="124"/>
        <end position="150"/>
    </location>
</feature>
<dbReference type="InterPro" id="IPR007632">
    <property type="entry name" value="Anoctamin"/>
</dbReference>
<dbReference type="AlphaFoldDB" id="A0A5N5TPI1"/>
<keyword evidence="4 6" id="KW-1133">Transmembrane helix</keyword>
<dbReference type="PANTHER" id="PTHR12308:SF83">
    <property type="entry name" value="ANOCTAMIN"/>
    <property type="match status" value="1"/>
</dbReference>
<keyword evidence="9" id="KW-1185">Reference proteome</keyword>
<dbReference type="GO" id="GO:0005886">
    <property type="term" value="C:plasma membrane"/>
    <property type="evidence" value="ECO:0007669"/>
    <property type="project" value="TreeGrafter"/>
</dbReference>
<evidence type="ECO:0000259" key="7">
    <source>
        <dbReference type="Pfam" id="PF04547"/>
    </source>
</evidence>
<evidence type="ECO:0000256" key="1">
    <source>
        <dbReference type="ARBA" id="ARBA00004141"/>
    </source>
</evidence>
<evidence type="ECO:0000256" key="4">
    <source>
        <dbReference type="ARBA" id="ARBA00022989"/>
    </source>
</evidence>
<dbReference type="Proteomes" id="UP000326759">
    <property type="component" value="Unassembled WGS sequence"/>
</dbReference>
<evidence type="ECO:0000256" key="5">
    <source>
        <dbReference type="ARBA" id="ARBA00023136"/>
    </source>
</evidence>
<organism evidence="8 9">
    <name type="scientific">Armadillidium nasatum</name>
    <dbReference type="NCBI Taxonomy" id="96803"/>
    <lineage>
        <taxon>Eukaryota</taxon>
        <taxon>Metazoa</taxon>
        <taxon>Ecdysozoa</taxon>
        <taxon>Arthropoda</taxon>
        <taxon>Crustacea</taxon>
        <taxon>Multicrustacea</taxon>
        <taxon>Malacostraca</taxon>
        <taxon>Eumalacostraca</taxon>
        <taxon>Peracarida</taxon>
        <taxon>Isopoda</taxon>
        <taxon>Oniscidea</taxon>
        <taxon>Crinocheta</taxon>
        <taxon>Armadillidiidae</taxon>
        <taxon>Armadillidium</taxon>
    </lineage>
</organism>
<comment type="similarity">
    <text evidence="2 6">Belongs to the anoctamin family.</text>
</comment>
<dbReference type="GO" id="GO:0005254">
    <property type="term" value="F:chloride channel activity"/>
    <property type="evidence" value="ECO:0007669"/>
    <property type="project" value="TreeGrafter"/>
</dbReference>
<name>A0A5N5TPI1_9CRUS</name>
<evidence type="ECO:0000313" key="9">
    <source>
        <dbReference type="Proteomes" id="UP000326759"/>
    </source>
</evidence>
<comment type="caution">
    <text evidence="6">Lacks conserved residue(s) required for the propagation of feature annotation.</text>
</comment>
<keyword evidence="5 6" id="KW-0472">Membrane</keyword>
<dbReference type="InterPro" id="IPR049452">
    <property type="entry name" value="Anoctamin_TM"/>
</dbReference>
<proteinExistence type="inferred from homology"/>
<dbReference type="OrthoDB" id="296386at2759"/>
<dbReference type="EMBL" id="SEYY01000085">
    <property type="protein sequence ID" value="KAB7508056.1"/>
    <property type="molecule type" value="Genomic_DNA"/>
</dbReference>
<accession>A0A5N5TPI1</accession>
<gene>
    <name evidence="8" type="ORF">Anas_01781</name>
</gene>
<dbReference type="Pfam" id="PF04547">
    <property type="entry name" value="Anoctamin"/>
    <property type="match status" value="1"/>
</dbReference>
<comment type="subcellular location">
    <subcellularLocation>
        <location evidence="1 6">Membrane</location>
        <topology evidence="1 6">Multi-pass membrane protein</topology>
    </subcellularLocation>
</comment>
<evidence type="ECO:0000256" key="3">
    <source>
        <dbReference type="ARBA" id="ARBA00022692"/>
    </source>
</evidence>
<protein>
    <recommendedName>
        <fullName evidence="6">Anoctamin</fullName>
    </recommendedName>
</protein>
<evidence type="ECO:0000256" key="2">
    <source>
        <dbReference type="ARBA" id="ARBA00009671"/>
    </source>
</evidence>
<evidence type="ECO:0000313" key="8">
    <source>
        <dbReference type="EMBL" id="KAB7508056.1"/>
    </source>
</evidence>
<feature type="domain" description="Anoctamin transmembrane" evidence="7">
    <location>
        <begin position="2"/>
        <end position="172"/>
    </location>
</feature>